<proteinExistence type="predicted"/>
<evidence type="ECO:0000313" key="4">
    <source>
        <dbReference type="EMBL" id="MBB6113098.1"/>
    </source>
</evidence>
<dbReference type="Gene3D" id="3.90.550.10">
    <property type="entry name" value="Spore Coat Polysaccharide Biosynthesis Protein SpsA, Chain A"/>
    <property type="match status" value="1"/>
</dbReference>
<protein>
    <recommendedName>
        <fullName evidence="6">Glycosyl transferase family 2</fullName>
    </recommendedName>
</protein>
<dbReference type="CDD" id="cd00761">
    <property type="entry name" value="Glyco_tranf_GTA_type"/>
    <property type="match status" value="1"/>
</dbReference>
<comment type="caution">
    <text evidence="4">The sequence shown here is derived from an EMBL/GenBank/DDBJ whole genome shotgun (WGS) entry which is preliminary data.</text>
</comment>
<name>A0ABR6PU37_9SPHI</name>
<dbReference type="EMBL" id="JACHCB010000029">
    <property type="protein sequence ID" value="MBB6113098.1"/>
    <property type="molecule type" value="Genomic_DNA"/>
</dbReference>
<evidence type="ECO:0000259" key="3">
    <source>
        <dbReference type="Pfam" id="PF02709"/>
    </source>
</evidence>
<organism evidence="4 5">
    <name type="scientific">Mucilaginibacter lappiensis</name>
    <dbReference type="NCBI Taxonomy" id="354630"/>
    <lineage>
        <taxon>Bacteria</taxon>
        <taxon>Pseudomonadati</taxon>
        <taxon>Bacteroidota</taxon>
        <taxon>Sphingobacteriia</taxon>
        <taxon>Sphingobacteriales</taxon>
        <taxon>Sphingobacteriaceae</taxon>
        <taxon>Mucilaginibacter</taxon>
    </lineage>
</organism>
<dbReference type="Pfam" id="PF00535">
    <property type="entry name" value="Glycos_transf_2"/>
    <property type="match status" value="1"/>
</dbReference>
<feature type="domain" description="Glycosyltransferase 2-like" evidence="2">
    <location>
        <begin position="8"/>
        <end position="116"/>
    </location>
</feature>
<dbReference type="InterPro" id="IPR029044">
    <property type="entry name" value="Nucleotide-diphossugar_trans"/>
</dbReference>
<dbReference type="InterPro" id="IPR001173">
    <property type="entry name" value="Glyco_trans_2-like"/>
</dbReference>
<keyword evidence="5" id="KW-1185">Reference proteome</keyword>
<sequence>MNRLHHLKQTLPQNIKDNIHYKEVEFLILDYHSSDGLQEWIFTCYPDLISSGTIKFYRTEEPDYFLRSHSRNMAFNNASGDVLCNIDADNFTGPAFADYINDFFAANENCFITPAYTSRDVMGRLVVSKKDFLKVRGYNEQLEGYGYDDVEIYKRLETNHLRHAYINDNRYLSVIHHSHVERYENEYLAQNVVKMMICYLQPDRSRLCYFYKDGRYECGEIMDPSVMSYEAGQGGDDIVLDGDWEEGLWKQEKHSITMVKANRSTEWIRNQLQNSYSDGQSVFFEITEQELSDQVVLIRTEIANRKIFTDNLKRTKFQIINPDGYGKGHVKRCYDSE</sequence>
<dbReference type="Proteomes" id="UP000541583">
    <property type="component" value="Unassembled WGS sequence"/>
</dbReference>
<evidence type="ECO:0008006" key="6">
    <source>
        <dbReference type="Google" id="ProtNLM"/>
    </source>
</evidence>
<accession>A0ABR6PU37</accession>
<evidence type="ECO:0000259" key="2">
    <source>
        <dbReference type="Pfam" id="PF00535"/>
    </source>
</evidence>
<dbReference type="Pfam" id="PF02709">
    <property type="entry name" value="Glyco_transf_7C"/>
    <property type="match status" value="1"/>
</dbReference>
<dbReference type="SUPFAM" id="SSF53448">
    <property type="entry name" value="Nucleotide-diphospho-sugar transferases"/>
    <property type="match status" value="1"/>
</dbReference>
<evidence type="ECO:0000256" key="1">
    <source>
        <dbReference type="ARBA" id="ARBA00022679"/>
    </source>
</evidence>
<reference evidence="4 5" key="1">
    <citation type="submission" date="2020-08" db="EMBL/GenBank/DDBJ databases">
        <title>Genomic Encyclopedia of Type Strains, Phase IV (KMG-V): Genome sequencing to study the core and pangenomes of soil and plant-associated prokaryotes.</title>
        <authorList>
            <person name="Whitman W."/>
        </authorList>
    </citation>
    <scope>NUCLEOTIDE SEQUENCE [LARGE SCALE GENOMIC DNA]</scope>
    <source>
        <strain evidence="4 5">ANJLi2</strain>
    </source>
</reference>
<feature type="domain" description="Galactosyltransferase C-terminal" evidence="3">
    <location>
        <begin position="123"/>
        <end position="170"/>
    </location>
</feature>
<gene>
    <name evidence="4" type="ORF">HDF23_005881</name>
</gene>
<evidence type="ECO:0000313" key="5">
    <source>
        <dbReference type="Proteomes" id="UP000541583"/>
    </source>
</evidence>
<keyword evidence="1" id="KW-0808">Transferase</keyword>
<dbReference type="InterPro" id="IPR027791">
    <property type="entry name" value="Galactosyl_T_C"/>
</dbReference>